<evidence type="ECO:0000256" key="3">
    <source>
        <dbReference type="ARBA" id="ARBA00022764"/>
    </source>
</evidence>
<dbReference type="PROSITE" id="PS01096">
    <property type="entry name" value="PPIC_PPIASE_1"/>
    <property type="match status" value="1"/>
</dbReference>
<evidence type="ECO:0000256" key="2">
    <source>
        <dbReference type="ARBA" id="ARBA00022737"/>
    </source>
</evidence>
<gene>
    <name evidence="7" type="primary">surA</name>
    <name evidence="9" type="ORF">N4T19_16860</name>
</gene>
<evidence type="ECO:0000256" key="4">
    <source>
        <dbReference type="ARBA" id="ARBA00023110"/>
    </source>
</evidence>
<comment type="domain">
    <text evidence="7">The PPIase activity resides only in the second parvulin domain. The N-terminal region and the C-terminal tail are necessary and sufficient for the chaperone activity of SurA. The PPIase activity is dispensable for SurA to function as a chaperone. The N-terminal region and the C-terminal tail are also required for porin recognition.</text>
</comment>
<name>A0ABY5ZTS0_9BURK</name>
<dbReference type="Pfam" id="PF00639">
    <property type="entry name" value="Rotamase"/>
    <property type="match status" value="2"/>
</dbReference>
<accession>A0ABY5ZTS0</accession>
<dbReference type="EMBL" id="CP104377">
    <property type="protein sequence ID" value="UXC17365.1"/>
    <property type="molecule type" value="Genomic_DNA"/>
</dbReference>
<feature type="chain" id="PRO_5044908222" description="Chaperone SurA" evidence="7">
    <location>
        <begin position="23"/>
        <end position="475"/>
    </location>
</feature>
<evidence type="ECO:0000256" key="7">
    <source>
        <dbReference type="HAMAP-Rule" id="MF_01183"/>
    </source>
</evidence>
<feature type="signal peptide" evidence="7">
    <location>
        <begin position="1"/>
        <end position="22"/>
    </location>
</feature>
<evidence type="ECO:0000313" key="10">
    <source>
        <dbReference type="Proteomes" id="UP001058290"/>
    </source>
</evidence>
<feature type="domain" description="PpiC" evidence="8">
    <location>
        <begin position="217"/>
        <end position="318"/>
    </location>
</feature>
<keyword evidence="1 7" id="KW-0732">Signal</keyword>
<keyword evidence="2 7" id="KW-0677">Repeat</keyword>
<organism evidence="9 10">
    <name type="scientific">Comamonas squillarum</name>
    <dbReference type="NCBI Taxonomy" id="2977320"/>
    <lineage>
        <taxon>Bacteria</taxon>
        <taxon>Pseudomonadati</taxon>
        <taxon>Pseudomonadota</taxon>
        <taxon>Betaproteobacteria</taxon>
        <taxon>Burkholderiales</taxon>
        <taxon>Comamonadaceae</taxon>
        <taxon>Comamonas</taxon>
    </lineage>
</organism>
<evidence type="ECO:0000256" key="5">
    <source>
        <dbReference type="ARBA" id="ARBA00023186"/>
    </source>
</evidence>
<keyword evidence="10" id="KW-1185">Reference proteome</keyword>
<dbReference type="GO" id="GO:0003755">
    <property type="term" value="F:peptidyl-prolyl cis-trans isomerase activity"/>
    <property type="evidence" value="ECO:0007669"/>
    <property type="project" value="UniProtKB-EC"/>
</dbReference>
<keyword evidence="5 7" id="KW-0143">Chaperone</keyword>
<feature type="domain" description="PpiC" evidence="8">
    <location>
        <begin position="328"/>
        <end position="427"/>
    </location>
</feature>
<comment type="function">
    <text evidence="7">Chaperone involved in the correct folding and assembly of outer membrane proteins. Recognizes specific patterns of aromatic residues and the orientation of their side chains, which are found more frequently in integral outer membrane proteins. May act in both early periplasmic and late outer membrane-associated steps of protein maturation.</text>
</comment>
<keyword evidence="4 7" id="KW-0697">Rotamase</keyword>
<evidence type="ECO:0000256" key="6">
    <source>
        <dbReference type="ARBA" id="ARBA00023235"/>
    </source>
</evidence>
<reference evidence="9" key="1">
    <citation type="submission" date="2022-09" db="EMBL/GenBank/DDBJ databases">
        <title>Bacterial diversity in gut of crayfish and pufferfish.</title>
        <authorList>
            <person name="Huang Y."/>
        </authorList>
    </citation>
    <scope>NUCLEOTIDE SEQUENCE</scope>
    <source>
        <strain evidence="9">PR12</strain>
    </source>
</reference>
<comment type="catalytic activity">
    <reaction evidence="7">
        <text>[protein]-peptidylproline (omega=180) = [protein]-peptidylproline (omega=0)</text>
        <dbReference type="Rhea" id="RHEA:16237"/>
        <dbReference type="Rhea" id="RHEA-COMP:10747"/>
        <dbReference type="Rhea" id="RHEA-COMP:10748"/>
        <dbReference type="ChEBI" id="CHEBI:83833"/>
        <dbReference type="ChEBI" id="CHEBI:83834"/>
        <dbReference type="EC" id="5.2.1.8"/>
    </reaction>
</comment>
<sequence precursor="true">MKQRILSLSVACSLALLAGASAAQGMKASGDSASARMRAPGAGLATPTAVPSVAIPAAAVAQRSSNAPRSADFIVAVVNSEPVTNVEVQQQYERLRAQAEANNMPAETARRQALEMLIGQKIQLQMAAERNITVDNFAVQQAEESVARQNSMTMPELRRRLASEGIPEAQFRADLKKQLVIQKLREAEVDSKVRVSDLDIDQYLREQKAKAGMASAATQLNLGHILITVPENASDDQVKQLQAKAQQAADKIRAGEDFGAAVAEFSDVPDGKGGGAMGLRPADRYPELFVKATQSTPLGAIAGPVRSPAGFHILKVLEKTSGEVPAIVTQSHARHILLRPGPQLSEAQAVERLEDYRRRVLAKQDTFEDLAKRYSEDGSAKEGGDLGWASPRKFVPEFEEALNALQPGEISQPIASRFGIHLIQLLERREAKLNQREQRDMVRSIVRENKLEQAFSTWAQEARARAYVEYREPPQ</sequence>
<dbReference type="Gene3D" id="1.10.4030.10">
    <property type="entry name" value="Porin chaperone SurA, peptide-binding domain"/>
    <property type="match status" value="1"/>
</dbReference>
<dbReference type="InterPro" id="IPR050280">
    <property type="entry name" value="OMP_Chaperone_SurA"/>
</dbReference>
<dbReference type="Pfam" id="PF09312">
    <property type="entry name" value="SurA_N"/>
    <property type="match status" value="1"/>
</dbReference>
<comment type="subcellular location">
    <subcellularLocation>
        <location evidence="7">Periplasm</location>
    </subcellularLocation>
    <text evidence="7">Is capable of associating with the outer membrane.</text>
</comment>
<dbReference type="InterPro" id="IPR000297">
    <property type="entry name" value="PPIase_PpiC"/>
</dbReference>
<dbReference type="InterPro" id="IPR027304">
    <property type="entry name" value="Trigger_fact/SurA_dom_sf"/>
</dbReference>
<evidence type="ECO:0000259" key="8">
    <source>
        <dbReference type="PROSITE" id="PS50198"/>
    </source>
</evidence>
<evidence type="ECO:0000313" key="9">
    <source>
        <dbReference type="EMBL" id="UXC17365.1"/>
    </source>
</evidence>
<dbReference type="InterPro" id="IPR023034">
    <property type="entry name" value="PPIase_SurA"/>
</dbReference>
<dbReference type="HAMAP" id="MF_01183">
    <property type="entry name" value="Chaperone_SurA"/>
    <property type="match status" value="1"/>
</dbReference>
<dbReference type="Gene3D" id="3.10.50.40">
    <property type="match status" value="2"/>
</dbReference>
<dbReference type="Proteomes" id="UP001058290">
    <property type="component" value="Chromosome"/>
</dbReference>
<dbReference type="InterPro" id="IPR023058">
    <property type="entry name" value="PPIase_PpiC_CS"/>
</dbReference>
<dbReference type="PANTHER" id="PTHR47637">
    <property type="entry name" value="CHAPERONE SURA"/>
    <property type="match status" value="1"/>
</dbReference>
<dbReference type="EC" id="5.2.1.8" evidence="7"/>
<dbReference type="InterPro" id="IPR015391">
    <property type="entry name" value="SurA_N"/>
</dbReference>
<protein>
    <recommendedName>
        <fullName evidence="7">Chaperone SurA</fullName>
    </recommendedName>
    <alternativeName>
        <fullName evidence="7">Peptidyl-prolyl cis-trans isomerase SurA</fullName>
        <shortName evidence="7">PPIase SurA</shortName>
        <ecNumber evidence="7">5.2.1.8</ecNumber>
    </alternativeName>
    <alternativeName>
        <fullName evidence="7">Rotamase SurA</fullName>
    </alternativeName>
</protein>
<dbReference type="SUPFAM" id="SSF54534">
    <property type="entry name" value="FKBP-like"/>
    <property type="match status" value="2"/>
</dbReference>
<dbReference type="InterPro" id="IPR046357">
    <property type="entry name" value="PPIase_dom_sf"/>
</dbReference>
<dbReference type="SUPFAM" id="SSF109998">
    <property type="entry name" value="Triger factor/SurA peptide-binding domain-like"/>
    <property type="match status" value="1"/>
</dbReference>
<keyword evidence="6 7" id="KW-0413">Isomerase</keyword>
<keyword evidence="3 7" id="KW-0574">Periplasm</keyword>
<proteinExistence type="inferred from homology"/>
<dbReference type="RefSeq" id="WP_182344438.1">
    <property type="nucleotide sequence ID" value="NZ_CP104377.1"/>
</dbReference>
<dbReference type="PROSITE" id="PS50198">
    <property type="entry name" value="PPIC_PPIASE_2"/>
    <property type="match status" value="2"/>
</dbReference>
<dbReference type="PANTHER" id="PTHR47637:SF1">
    <property type="entry name" value="CHAPERONE SURA"/>
    <property type="match status" value="1"/>
</dbReference>
<evidence type="ECO:0000256" key="1">
    <source>
        <dbReference type="ARBA" id="ARBA00022729"/>
    </source>
</evidence>